<dbReference type="PANTHER" id="PTHR24359">
    <property type="entry name" value="SERINE/THREONINE-PROTEIN KINASE SBK1"/>
    <property type="match status" value="1"/>
</dbReference>
<dbReference type="InterPro" id="IPR000719">
    <property type="entry name" value="Prot_kinase_dom"/>
</dbReference>
<feature type="domain" description="Protein kinase" evidence="1">
    <location>
        <begin position="196"/>
        <end position="525"/>
    </location>
</feature>
<dbReference type="SMART" id="SM00220">
    <property type="entry name" value="S_TKc"/>
    <property type="match status" value="1"/>
</dbReference>
<name>A0A0G4MRM5_VERLO</name>
<protein>
    <recommendedName>
        <fullName evidence="1">Protein kinase domain-containing protein</fullName>
    </recommendedName>
</protein>
<dbReference type="AlphaFoldDB" id="A0A0G4MRM5"/>
<dbReference type="Pfam" id="PF00069">
    <property type="entry name" value="Pkinase"/>
    <property type="match status" value="1"/>
</dbReference>
<dbReference type="SUPFAM" id="SSF56112">
    <property type="entry name" value="Protein kinase-like (PK-like)"/>
    <property type="match status" value="1"/>
</dbReference>
<evidence type="ECO:0000313" key="3">
    <source>
        <dbReference type="EMBL" id="CRK36881.1"/>
    </source>
</evidence>
<dbReference type="Gene3D" id="1.10.510.10">
    <property type="entry name" value="Transferase(Phosphotransferase) domain 1"/>
    <property type="match status" value="1"/>
</dbReference>
<dbReference type="GO" id="GO:0004674">
    <property type="term" value="F:protein serine/threonine kinase activity"/>
    <property type="evidence" value="ECO:0007669"/>
    <property type="project" value="TreeGrafter"/>
</dbReference>
<accession>A0A0G4MRM5</accession>
<dbReference type="Proteomes" id="UP000044602">
    <property type="component" value="Unassembled WGS sequence"/>
</dbReference>
<proteinExistence type="predicted"/>
<evidence type="ECO:0000313" key="4">
    <source>
        <dbReference type="Proteomes" id="UP000044602"/>
    </source>
</evidence>
<evidence type="ECO:0000313" key="5">
    <source>
        <dbReference type="Proteomes" id="UP000045706"/>
    </source>
</evidence>
<dbReference type="EMBL" id="CVQI01009224">
    <property type="protein sequence ID" value="CRK18687.1"/>
    <property type="molecule type" value="Genomic_DNA"/>
</dbReference>
<dbReference type="PANTHER" id="PTHR24359:SF37">
    <property type="entry name" value="PROTEIN KINASE DOMAIN-CONTAINING PROTEIN"/>
    <property type="match status" value="1"/>
</dbReference>
<dbReference type="PROSITE" id="PS50011">
    <property type="entry name" value="PROTEIN_KINASE_DOM"/>
    <property type="match status" value="1"/>
</dbReference>
<reference evidence="4 5" key="1">
    <citation type="submission" date="2015-05" db="EMBL/GenBank/DDBJ databases">
        <authorList>
            <person name="Fogelqvist Johan"/>
        </authorList>
    </citation>
    <scope>NUCLEOTIDE SEQUENCE [LARGE SCALE GENOMIC DNA]</scope>
    <source>
        <strain evidence="3">VL1</strain>
        <strain evidence="2">VL2</strain>
    </source>
</reference>
<dbReference type="Proteomes" id="UP000045706">
    <property type="component" value="Unassembled WGS sequence"/>
</dbReference>
<dbReference type="InterPro" id="IPR011009">
    <property type="entry name" value="Kinase-like_dom_sf"/>
</dbReference>
<evidence type="ECO:0000259" key="1">
    <source>
        <dbReference type="PROSITE" id="PS50011"/>
    </source>
</evidence>
<dbReference type="STRING" id="100787.A0A0G4MRM5"/>
<sequence length="541" mass="60947">MSLKAKLESTTIKCSSNTIKQFIPHGTLEKPDIFSDAIVKSELMRHLKRTPGHSTDEVSRLAAVICNGKFNRLNSSYRKVFAILVLVDLGDRIPQFVEADVNDSCLPILTRSEMAALAGGLDKDTPFSVHNLAVSDWQDNQVSLGFLDRWSSRAREALLQKQWTVLSPVFEVASPNIPHYVFTPQHIFPITESGPVFPEQVYGDPKTTQVLSTSTTVIRIRLHPSHNRLLHEYSESEHMNTFALKQIPAFDLTRFNQEAGALRCIARIRDKHIIPLLTTFEVASIGRFLLFPCADGDLDFLWRMKSGLRQRPDTTTWMARELYNLTQALANLHGMGQETQDDTVLSIHGDISSKNILWFSEGDTDCLSYSRLVIADFGYAHIGLPRKPGDKELQMGARTYRSPEADTPHSDISSAADIWSLGCMFLEFATWQLLGWDAVEEDFPQARLEAEPDGGVIVDAFFIRHRDGRIEVKPAVRRWVDDLMGRAGYSPFLEELLRLVVINMLCVDAAERDSAEDVSAKLKVMSDRCQIEQNLCQSQHS</sequence>
<evidence type="ECO:0000313" key="2">
    <source>
        <dbReference type="EMBL" id="CRK18687.1"/>
    </source>
</evidence>
<organism evidence="3 4">
    <name type="scientific">Verticillium longisporum</name>
    <name type="common">Verticillium dahliae var. longisporum</name>
    <dbReference type="NCBI Taxonomy" id="100787"/>
    <lineage>
        <taxon>Eukaryota</taxon>
        <taxon>Fungi</taxon>
        <taxon>Dikarya</taxon>
        <taxon>Ascomycota</taxon>
        <taxon>Pezizomycotina</taxon>
        <taxon>Sordariomycetes</taxon>
        <taxon>Hypocreomycetidae</taxon>
        <taxon>Glomerellales</taxon>
        <taxon>Plectosphaerellaceae</taxon>
        <taxon>Verticillium</taxon>
    </lineage>
</organism>
<dbReference type="EMBL" id="CVQH01024416">
    <property type="protein sequence ID" value="CRK36881.1"/>
    <property type="molecule type" value="Genomic_DNA"/>
</dbReference>
<gene>
    <name evidence="3" type="ORF">BN1708_007226</name>
    <name evidence="2" type="ORF">BN1723_011652</name>
</gene>
<keyword evidence="4" id="KW-1185">Reference proteome</keyword>
<dbReference type="GO" id="GO:0005524">
    <property type="term" value="F:ATP binding"/>
    <property type="evidence" value="ECO:0007669"/>
    <property type="project" value="InterPro"/>
</dbReference>